<protein>
    <submittedName>
        <fullName evidence="1">Uncharacterized protein</fullName>
    </submittedName>
</protein>
<reference evidence="1" key="1">
    <citation type="submission" date="2016-03" db="EMBL/GenBank/DDBJ databases">
        <title>Mechanisms controlling the formation of the plant cell surface in tip-growing cells are functionally conserved among land plants.</title>
        <authorList>
            <person name="Honkanen S."/>
            <person name="Jones V.A."/>
            <person name="Morieri G."/>
            <person name="Champion C."/>
            <person name="Hetherington A.J."/>
            <person name="Kelly S."/>
            <person name="Saint-Marcoux D."/>
            <person name="Proust H."/>
            <person name="Prescott H."/>
            <person name="Dolan L."/>
        </authorList>
    </citation>
    <scope>NUCLEOTIDE SEQUENCE [LARGE SCALE GENOMIC DNA]</scope>
    <source>
        <tissue evidence="1">Whole gametophyte</tissue>
    </source>
</reference>
<accession>A0A176VCZ4</accession>
<gene>
    <name evidence="1" type="ORF">AXG93_2396s1410</name>
</gene>
<comment type="caution">
    <text evidence="1">The sequence shown here is derived from an EMBL/GenBank/DDBJ whole genome shotgun (WGS) entry which is preliminary data.</text>
</comment>
<evidence type="ECO:0000313" key="2">
    <source>
        <dbReference type="Proteomes" id="UP000077202"/>
    </source>
</evidence>
<keyword evidence="2" id="KW-1185">Reference proteome</keyword>
<sequence length="88" mass="9029">MAMPAGAVRCANASDEVRGMIRRRIEGLRQSEAGTKPADLLIGLGCLARVSPKPAPLEVVPVAEISAHAILIGPASGQTSTGEAQIQV</sequence>
<dbReference type="AlphaFoldDB" id="A0A176VCZ4"/>
<dbReference type="Proteomes" id="UP000077202">
    <property type="component" value="Unassembled WGS sequence"/>
</dbReference>
<proteinExistence type="predicted"/>
<dbReference type="EMBL" id="LVLJ01004011">
    <property type="protein sequence ID" value="OAE18788.1"/>
    <property type="molecule type" value="Genomic_DNA"/>
</dbReference>
<evidence type="ECO:0000313" key="1">
    <source>
        <dbReference type="EMBL" id="OAE18788.1"/>
    </source>
</evidence>
<organism evidence="1 2">
    <name type="scientific">Marchantia polymorpha subsp. ruderalis</name>
    <dbReference type="NCBI Taxonomy" id="1480154"/>
    <lineage>
        <taxon>Eukaryota</taxon>
        <taxon>Viridiplantae</taxon>
        <taxon>Streptophyta</taxon>
        <taxon>Embryophyta</taxon>
        <taxon>Marchantiophyta</taxon>
        <taxon>Marchantiopsida</taxon>
        <taxon>Marchantiidae</taxon>
        <taxon>Marchantiales</taxon>
        <taxon>Marchantiaceae</taxon>
        <taxon>Marchantia</taxon>
    </lineage>
</organism>
<name>A0A176VCZ4_MARPO</name>